<dbReference type="PANTHER" id="PTHR43477:SF1">
    <property type="entry name" value="DIHYDROANTICAPSIN 7-DEHYDROGENASE"/>
    <property type="match status" value="1"/>
</dbReference>
<name>A0A412XTU1_9BACE</name>
<dbReference type="PRINTS" id="PR00081">
    <property type="entry name" value="GDHRDH"/>
</dbReference>
<dbReference type="GO" id="GO:0016491">
    <property type="term" value="F:oxidoreductase activity"/>
    <property type="evidence" value="ECO:0007669"/>
    <property type="project" value="UniProtKB-KW"/>
</dbReference>
<evidence type="ECO:0000256" key="2">
    <source>
        <dbReference type="ARBA" id="ARBA00023002"/>
    </source>
</evidence>
<dbReference type="PRINTS" id="PR00080">
    <property type="entry name" value="SDRFAMILY"/>
</dbReference>
<dbReference type="SUPFAM" id="SSF51735">
    <property type="entry name" value="NAD(P)-binding Rossmann-fold domains"/>
    <property type="match status" value="1"/>
</dbReference>
<evidence type="ECO:0000259" key="3">
    <source>
        <dbReference type="SMART" id="SM00822"/>
    </source>
</evidence>
<reference evidence="4 5" key="1">
    <citation type="submission" date="2018-08" db="EMBL/GenBank/DDBJ databases">
        <title>A genome reference for cultivated species of the human gut microbiota.</title>
        <authorList>
            <person name="Zou Y."/>
            <person name="Xue W."/>
            <person name="Luo G."/>
        </authorList>
    </citation>
    <scope>NUCLEOTIDE SEQUENCE [LARGE SCALE GENOMIC DNA]</scope>
    <source>
        <strain evidence="4 5">AF14-32</strain>
    </source>
</reference>
<dbReference type="InterPro" id="IPR002347">
    <property type="entry name" value="SDR_fam"/>
</dbReference>
<dbReference type="AlphaFoldDB" id="A0A412XTU1"/>
<dbReference type="PANTHER" id="PTHR43477">
    <property type="entry name" value="DIHYDROANTICAPSIN 7-DEHYDROGENASE"/>
    <property type="match status" value="1"/>
</dbReference>
<dbReference type="Pfam" id="PF13561">
    <property type="entry name" value="adh_short_C2"/>
    <property type="match status" value="1"/>
</dbReference>
<proteinExistence type="inferred from homology"/>
<dbReference type="Gene3D" id="3.40.50.720">
    <property type="entry name" value="NAD(P)-binding Rossmann-like Domain"/>
    <property type="match status" value="1"/>
</dbReference>
<dbReference type="EMBL" id="QRZF01000022">
    <property type="protein sequence ID" value="RGV48596.1"/>
    <property type="molecule type" value="Genomic_DNA"/>
</dbReference>
<dbReference type="PROSITE" id="PS00061">
    <property type="entry name" value="ADH_SHORT"/>
    <property type="match status" value="1"/>
</dbReference>
<gene>
    <name evidence="4" type="ORF">DWW10_21805</name>
</gene>
<protein>
    <submittedName>
        <fullName evidence="4">SDR family oxidoreductase</fullName>
    </submittedName>
</protein>
<evidence type="ECO:0000313" key="4">
    <source>
        <dbReference type="EMBL" id="RGV48596.1"/>
    </source>
</evidence>
<dbReference type="SMART" id="SM00822">
    <property type="entry name" value="PKS_KR"/>
    <property type="match status" value="1"/>
</dbReference>
<dbReference type="Proteomes" id="UP000283850">
    <property type="component" value="Unassembled WGS sequence"/>
</dbReference>
<dbReference type="CDD" id="cd05233">
    <property type="entry name" value="SDR_c"/>
    <property type="match status" value="1"/>
</dbReference>
<comment type="similarity">
    <text evidence="1">Belongs to the short-chain dehydrogenases/reductases (SDR) family.</text>
</comment>
<accession>A0A412XTU1</accession>
<dbReference type="InterPro" id="IPR057326">
    <property type="entry name" value="KR_dom"/>
</dbReference>
<comment type="caution">
    <text evidence="4">The sequence shown here is derived from an EMBL/GenBank/DDBJ whole genome shotgun (WGS) entry which is preliminary data.</text>
</comment>
<feature type="domain" description="Ketoreductase" evidence="3">
    <location>
        <begin position="10"/>
        <end position="175"/>
    </location>
</feature>
<evidence type="ECO:0000256" key="1">
    <source>
        <dbReference type="ARBA" id="ARBA00006484"/>
    </source>
</evidence>
<dbReference type="InterPro" id="IPR036291">
    <property type="entry name" value="NAD(P)-bd_dom_sf"/>
</dbReference>
<keyword evidence="2" id="KW-0560">Oxidoreductase</keyword>
<dbReference type="InterPro" id="IPR020904">
    <property type="entry name" value="Sc_DH/Rdtase_CS"/>
</dbReference>
<organism evidence="4 5">
    <name type="scientific">Bacteroides intestinalis</name>
    <dbReference type="NCBI Taxonomy" id="329854"/>
    <lineage>
        <taxon>Bacteria</taxon>
        <taxon>Pseudomonadati</taxon>
        <taxon>Bacteroidota</taxon>
        <taxon>Bacteroidia</taxon>
        <taxon>Bacteroidales</taxon>
        <taxon>Bacteroidaceae</taxon>
        <taxon>Bacteroides</taxon>
    </lineage>
</organism>
<dbReference type="InterPro" id="IPR051122">
    <property type="entry name" value="SDR_DHRS6-like"/>
</dbReference>
<dbReference type="FunFam" id="3.40.50.720:FF:000084">
    <property type="entry name" value="Short-chain dehydrogenase reductase"/>
    <property type="match status" value="1"/>
</dbReference>
<evidence type="ECO:0000313" key="5">
    <source>
        <dbReference type="Proteomes" id="UP000283850"/>
    </source>
</evidence>
<dbReference type="RefSeq" id="WP_022394464.1">
    <property type="nucleotide sequence ID" value="NZ_JADMTM010000044.1"/>
</dbReference>
<sequence>MQNIFSLTGKTILITGASSGIGKAVAQQCAAVGANCIITARNEERLKQTLDSLEGNNHLMVIADLSNNDAIENLVASLPKLNGIVSCAGIVETKVLKFADESDLERLFQTNAFSSIRLIRSLVQGKKLEKEASIVMISSISGVRCGYLGGSIYGATKGALEGFTKAIALELAPRKIRVNTITPGMVESNLLNNSEISEEQLEIDKSRYPMKRYGKPEEVGYAAIYLLSDATKWMTGSSLLIDGGYTLN</sequence>